<evidence type="ECO:0000256" key="6">
    <source>
        <dbReference type="ARBA" id="ARBA00022840"/>
    </source>
</evidence>
<dbReference type="PROSITE" id="PS00108">
    <property type="entry name" value="PROTEIN_KINASE_ST"/>
    <property type="match status" value="1"/>
</dbReference>
<comment type="catalytic activity">
    <reaction evidence="9">
        <text>L-seryl-[protein] + ATP = O-phospho-L-seryl-[protein] + ADP + H(+)</text>
        <dbReference type="Rhea" id="RHEA:17989"/>
        <dbReference type="Rhea" id="RHEA-COMP:9863"/>
        <dbReference type="Rhea" id="RHEA-COMP:11604"/>
        <dbReference type="ChEBI" id="CHEBI:15378"/>
        <dbReference type="ChEBI" id="CHEBI:29999"/>
        <dbReference type="ChEBI" id="CHEBI:30616"/>
        <dbReference type="ChEBI" id="CHEBI:83421"/>
        <dbReference type="ChEBI" id="CHEBI:456216"/>
        <dbReference type="EC" id="2.7.11.1"/>
    </reaction>
</comment>
<dbReference type="Pfam" id="PF05773">
    <property type="entry name" value="RWD"/>
    <property type="match status" value="1"/>
</dbReference>
<dbReference type="InterPro" id="IPR008271">
    <property type="entry name" value="Ser/Thr_kinase_AS"/>
</dbReference>
<dbReference type="SUPFAM" id="SSF56112">
    <property type="entry name" value="Protein kinase-like (PK-like)"/>
    <property type="match status" value="2"/>
</dbReference>
<feature type="coiled-coil region" evidence="11">
    <location>
        <begin position="140"/>
        <end position="180"/>
    </location>
</feature>
<gene>
    <name evidence="15" type="ORF">IPOD504_LOCUS4705</name>
</gene>
<dbReference type="InterPro" id="IPR045864">
    <property type="entry name" value="aa-tRNA-synth_II/BPL/LPL"/>
</dbReference>
<dbReference type="InterPro" id="IPR016135">
    <property type="entry name" value="UBQ-conjugating_enzyme/RWD"/>
</dbReference>
<dbReference type="Gene3D" id="3.30.200.20">
    <property type="entry name" value="Phosphorylase Kinase, domain 1"/>
    <property type="match status" value="1"/>
</dbReference>
<dbReference type="Gene3D" id="1.10.510.10">
    <property type="entry name" value="Transferase(Phosphotransferase) domain 1"/>
    <property type="match status" value="2"/>
</dbReference>
<dbReference type="EC" id="2.7.11.1" evidence="1"/>
<dbReference type="PANTHER" id="PTHR11042">
    <property type="entry name" value="EUKARYOTIC TRANSLATION INITIATION FACTOR 2-ALPHA KINASE EIF2-ALPHA KINASE -RELATED"/>
    <property type="match status" value="1"/>
</dbReference>
<evidence type="ECO:0000259" key="14">
    <source>
        <dbReference type="PROSITE" id="PS50908"/>
    </source>
</evidence>
<feature type="region of interest" description="Disordered" evidence="12">
    <location>
        <begin position="635"/>
        <end position="754"/>
    </location>
</feature>
<feature type="domain" description="Protein kinase" evidence="13">
    <location>
        <begin position="567"/>
        <end position="962"/>
    </location>
</feature>
<dbReference type="InterPro" id="IPR050339">
    <property type="entry name" value="CC_SR_Kinase"/>
</dbReference>
<dbReference type="InterPro" id="IPR000719">
    <property type="entry name" value="Prot_kinase_dom"/>
</dbReference>
<dbReference type="PROSITE" id="PS50011">
    <property type="entry name" value="PROTEIN_KINASE_DOM"/>
    <property type="match status" value="2"/>
</dbReference>
<dbReference type="PROSITE" id="PS50908">
    <property type="entry name" value="RWD"/>
    <property type="match status" value="1"/>
</dbReference>
<evidence type="ECO:0000256" key="7">
    <source>
        <dbReference type="ARBA" id="ARBA00037982"/>
    </source>
</evidence>
<evidence type="ECO:0000256" key="10">
    <source>
        <dbReference type="PROSITE-ProRule" id="PRU10141"/>
    </source>
</evidence>
<evidence type="ECO:0000259" key="13">
    <source>
        <dbReference type="PROSITE" id="PS50011"/>
    </source>
</evidence>
<dbReference type="Pfam" id="PF13393">
    <property type="entry name" value="tRNA-synt_His"/>
    <property type="match status" value="1"/>
</dbReference>
<keyword evidence="5" id="KW-0418">Kinase</keyword>
<dbReference type="InterPro" id="IPR041715">
    <property type="entry name" value="HisRS-like_core"/>
</dbReference>
<feature type="domain" description="Protein kinase" evidence="13">
    <location>
        <begin position="283"/>
        <end position="525"/>
    </location>
</feature>
<sequence>MCEDTPEERQNNELVALKSIYGEAVVARDGDEQNNWEETDGSWRPLDVEVTLLPLHDSAGAHCSVTLRFQCCRNYPNKPPKVTAKSVRGLSVENTNKLIKDLETLASSLCGEVMIFQLAHHTQQFLHDHNKPTLSFYEQMVKEKNELEEMKKRDLQVKENEEAKKVRAELLKRQETLREAGRAADGAEDAPRLLWSIFHMAPISAYIGQHLRASRGLRYVCPPLHGPRHSDNERYAEMRGAPWEGAAGDGGAGGAGGAGGEGTCTCTAHGVRVVRFFASNSKYYVGTCLGHSRLGSVHWALEAAAGAACAVRRWELPAAADVARRERRLQALRRDAAVLRALAVRAAAGAEGAGGALAPYRGVHVAARGPRHQLYAAREFVGGVSLRRYAATARALLGAVDALQLVRHVAPPVLAALAALHSAGLLHRDVHAGNIFLQDGGAVRLVGACIDARVVELIRDDDSCDMHSRSQDVAMAGATLRALLAPSGERALPLPAAAADFFSRCLAADEQSQWPAERLVAHPFLCEAPERPRASPAPAQPEDEEDSAKLKDFAFVNNSSSRLSEEFEILSWIGKGAFGDVVKVRNKLDRGVYAIKRIKLNPRDVALNRKITREVTLLSRLNHENVVRYNNAWIESTSAPPGAPPPAVSIEWSMSSRQPQPPRAPHAPRDHAQDADDVDDDEDDEDDEDDDEDDEDDDEDDDPDPWTLSPEEDSSGVVFLDDDEECKSGAAGSNHDGEKVVTMETSQSATASKSSQLVESTQQVLYIQMAFCEKHTLRQAIDQGLHEDPVRAWRLFREILEGLGHVHSKGMIHRDLKPANIFLDSNDHVKIGDFGLATKIFSRMSADDKSKSQEEGESGLTGEVGTALYVAPELRGGGAAFYNQKADVYSLGVILFEMFHAPFATGAERVAVLTRLRRPEVALPESFLTEQNEKQVYLLRWMLRHAVDERPTCEVLAASQHVPRAVPGGALAALLAHALAERGSRAYAQLVRACLEQPVTPADDFLFHAPQRNATRASPALLSELADAVVSVFRSHSAEELTPALLTPCSGPWEGRADAVRVMTASGGVCHLPYDLRLPFARKVAHEGVQRMRRYAVGRVFRERAGFHPREALECAFDIVAPDRGCTWADAEAVACAARCAGALGLRTRARLRLGHGALLRALLRCGGLAEARVAAAAGALREFSLGRLARLQLHTHLATLAPGARRLAALLRLADADVPLHELPDLIAQVQQDKWSPVLQRAMRELAEVESRARALGCDVPISVAPLLAHGAEQHSGVFWQLVVREPAQRLRERHVVAAGGRYDELVDQLGRAARVAERGVRGAGAAVGFSLSLERAAALRGAPAPQVSVAHGGRRPSVGRRLQRAVPALPSARCVKRRAGVPSVQLAVAVRVGGAAGPAGAAVAREAWARGLRCSPWPPAAGEPRDLLPAGVLLQPLAGTVRVDCWEGTKVREQVLAQAEALELVRQRLQPARAHDGPPSRSLSVGWGGAGAGAGGGGGGGSGGGGAETPTVFVTFVTGDEKLNKNYRRQLENQVCSRDCSERGAQVVASVCARVAQASGARRVCALALAADAARLSALAALLPPLLAPAGGAAPPAAPALAELLPRRADLLAEVQAEAAKALRSGPEPPLLALYSIPDAACRLLL</sequence>
<dbReference type="Gene3D" id="3.30.930.10">
    <property type="entry name" value="Bira Bifunctional Protein, Domain 2"/>
    <property type="match status" value="1"/>
</dbReference>
<feature type="compositionally biased region" description="Acidic residues" evidence="12">
    <location>
        <begin position="675"/>
        <end position="725"/>
    </location>
</feature>
<evidence type="ECO:0000313" key="16">
    <source>
        <dbReference type="Proteomes" id="UP000837857"/>
    </source>
</evidence>
<keyword evidence="16" id="KW-1185">Reference proteome</keyword>
<dbReference type="CDD" id="cd14046">
    <property type="entry name" value="STKc_EIF2AK4_GCN2_rpt2"/>
    <property type="match status" value="1"/>
</dbReference>
<dbReference type="SMART" id="SM00591">
    <property type="entry name" value="RWD"/>
    <property type="match status" value="1"/>
</dbReference>
<dbReference type="EMBL" id="OW152828">
    <property type="protein sequence ID" value="CAH2044618.1"/>
    <property type="molecule type" value="Genomic_DNA"/>
</dbReference>
<dbReference type="SMART" id="SM00220">
    <property type="entry name" value="S_TKc"/>
    <property type="match status" value="1"/>
</dbReference>
<name>A0ABN8HZB0_9NEOP</name>
<keyword evidence="2" id="KW-0723">Serine/threonine-protein kinase</keyword>
<evidence type="ECO:0000256" key="2">
    <source>
        <dbReference type="ARBA" id="ARBA00022527"/>
    </source>
</evidence>
<evidence type="ECO:0000256" key="4">
    <source>
        <dbReference type="ARBA" id="ARBA00022741"/>
    </source>
</evidence>
<evidence type="ECO:0000313" key="15">
    <source>
        <dbReference type="EMBL" id="CAH2044618.1"/>
    </source>
</evidence>
<accession>A0ABN8HZB0</accession>
<evidence type="ECO:0000256" key="12">
    <source>
        <dbReference type="SAM" id="MobiDB-lite"/>
    </source>
</evidence>
<dbReference type="Pfam" id="PF00069">
    <property type="entry name" value="Pkinase"/>
    <property type="match status" value="2"/>
</dbReference>
<dbReference type="SUPFAM" id="SSF54495">
    <property type="entry name" value="UBC-like"/>
    <property type="match status" value="1"/>
</dbReference>
<comment type="catalytic activity">
    <reaction evidence="8">
        <text>L-threonyl-[protein] + ATP = O-phospho-L-threonyl-[protein] + ADP + H(+)</text>
        <dbReference type="Rhea" id="RHEA:46608"/>
        <dbReference type="Rhea" id="RHEA-COMP:11060"/>
        <dbReference type="Rhea" id="RHEA-COMP:11605"/>
        <dbReference type="ChEBI" id="CHEBI:15378"/>
        <dbReference type="ChEBI" id="CHEBI:30013"/>
        <dbReference type="ChEBI" id="CHEBI:30616"/>
        <dbReference type="ChEBI" id="CHEBI:61977"/>
        <dbReference type="ChEBI" id="CHEBI:456216"/>
        <dbReference type="EC" id="2.7.11.1"/>
    </reaction>
</comment>
<dbReference type="InterPro" id="IPR016255">
    <property type="entry name" value="Gcn2"/>
</dbReference>
<evidence type="ECO:0000256" key="9">
    <source>
        <dbReference type="ARBA" id="ARBA00048679"/>
    </source>
</evidence>
<proteinExistence type="inferred from homology"/>
<dbReference type="CDD" id="cd23823">
    <property type="entry name" value="RWD_GCN2"/>
    <property type="match status" value="1"/>
</dbReference>
<keyword evidence="4 10" id="KW-0547">Nucleotide-binding</keyword>
<evidence type="ECO:0000256" key="8">
    <source>
        <dbReference type="ARBA" id="ARBA00047899"/>
    </source>
</evidence>
<evidence type="ECO:0000256" key="1">
    <source>
        <dbReference type="ARBA" id="ARBA00012513"/>
    </source>
</evidence>
<evidence type="ECO:0000256" key="3">
    <source>
        <dbReference type="ARBA" id="ARBA00022679"/>
    </source>
</evidence>
<dbReference type="InterPro" id="IPR017441">
    <property type="entry name" value="Protein_kinase_ATP_BS"/>
</dbReference>
<keyword evidence="6 10" id="KW-0067">ATP-binding</keyword>
<dbReference type="PIRSF" id="PIRSF000660">
    <property type="entry name" value="Ser/Thr_PK_GCN2"/>
    <property type="match status" value="1"/>
</dbReference>
<comment type="similarity">
    <text evidence="7">Belongs to the protein kinase superfamily. Ser/Thr protein kinase family. GCN2 subfamily.</text>
</comment>
<feature type="binding site" evidence="10">
    <location>
        <position position="596"/>
    </location>
    <ligand>
        <name>ATP</name>
        <dbReference type="ChEBI" id="CHEBI:30616"/>
    </ligand>
</feature>
<keyword evidence="3" id="KW-0808">Transferase</keyword>
<feature type="compositionally biased region" description="Low complexity" evidence="12">
    <location>
        <begin position="745"/>
        <end position="754"/>
    </location>
</feature>
<dbReference type="PANTHER" id="PTHR11042:SF136">
    <property type="entry name" value="EIF-2-ALPHA KINASE GCN2"/>
    <property type="match status" value="1"/>
</dbReference>
<dbReference type="InterPro" id="IPR011009">
    <property type="entry name" value="Kinase-like_dom_sf"/>
</dbReference>
<dbReference type="SUPFAM" id="SSF55681">
    <property type="entry name" value="Class II aaRS and biotin synthetases"/>
    <property type="match status" value="1"/>
</dbReference>
<reference evidence="15" key="1">
    <citation type="submission" date="2022-03" db="EMBL/GenBank/DDBJ databases">
        <authorList>
            <person name="Martin H S."/>
        </authorList>
    </citation>
    <scope>NUCLEOTIDE SEQUENCE</scope>
</reference>
<dbReference type="Proteomes" id="UP000837857">
    <property type="component" value="Chromosome 16"/>
</dbReference>
<dbReference type="InterPro" id="IPR006575">
    <property type="entry name" value="RWD_dom"/>
</dbReference>
<feature type="domain" description="RWD" evidence="14">
    <location>
        <begin position="12"/>
        <end position="129"/>
    </location>
</feature>
<keyword evidence="11" id="KW-0175">Coiled coil</keyword>
<dbReference type="PROSITE" id="PS00107">
    <property type="entry name" value="PROTEIN_KINASE_ATP"/>
    <property type="match status" value="1"/>
</dbReference>
<protein>
    <recommendedName>
        <fullName evidence="1">non-specific serine/threonine protein kinase</fullName>
        <ecNumber evidence="1">2.7.11.1</ecNumber>
    </recommendedName>
</protein>
<dbReference type="Gene3D" id="3.10.110.10">
    <property type="entry name" value="Ubiquitin Conjugating Enzyme"/>
    <property type="match status" value="1"/>
</dbReference>
<evidence type="ECO:0000256" key="11">
    <source>
        <dbReference type="SAM" id="Coils"/>
    </source>
</evidence>
<evidence type="ECO:0000256" key="5">
    <source>
        <dbReference type="ARBA" id="ARBA00022777"/>
    </source>
</evidence>
<feature type="non-terminal residue" evidence="15">
    <location>
        <position position="1648"/>
    </location>
</feature>
<organism evidence="15 16">
    <name type="scientific">Iphiclides podalirius</name>
    <name type="common">scarce swallowtail</name>
    <dbReference type="NCBI Taxonomy" id="110791"/>
    <lineage>
        <taxon>Eukaryota</taxon>
        <taxon>Metazoa</taxon>
        <taxon>Ecdysozoa</taxon>
        <taxon>Arthropoda</taxon>
        <taxon>Hexapoda</taxon>
        <taxon>Insecta</taxon>
        <taxon>Pterygota</taxon>
        <taxon>Neoptera</taxon>
        <taxon>Endopterygota</taxon>
        <taxon>Lepidoptera</taxon>
        <taxon>Glossata</taxon>
        <taxon>Ditrysia</taxon>
        <taxon>Papilionoidea</taxon>
        <taxon>Papilionidae</taxon>
        <taxon>Papilioninae</taxon>
        <taxon>Iphiclides</taxon>
    </lineage>
</organism>